<feature type="compositionally biased region" description="Polar residues" evidence="1">
    <location>
        <begin position="186"/>
        <end position="195"/>
    </location>
</feature>
<dbReference type="Pfam" id="PF00078">
    <property type="entry name" value="RVT_1"/>
    <property type="match status" value="1"/>
</dbReference>
<feature type="region of interest" description="Disordered" evidence="1">
    <location>
        <begin position="476"/>
        <end position="515"/>
    </location>
</feature>
<feature type="region of interest" description="Disordered" evidence="1">
    <location>
        <begin position="186"/>
        <end position="211"/>
    </location>
</feature>
<dbReference type="InterPro" id="IPR000477">
    <property type="entry name" value="RT_dom"/>
</dbReference>
<keyword evidence="4" id="KW-1185">Reference proteome</keyword>
<dbReference type="PANTHER" id="PTHR19446">
    <property type="entry name" value="REVERSE TRANSCRIPTASES"/>
    <property type="match status" value="1"/>
</dbReference>
<evidence type="ECO:0000256" key="1">
    <source>
        <dbReference type="SAM" id="MobiDB-lite"/>
    </source>
</evidence>
<reference evidence="3" key="1">
    <citation type="submission" date="2021-01" db="EMBL/GenBank/DDBJ databases">
        <authorList>
            <person name="Li R."/>
            <person name="Bekaert M."/>
        </authorList>
    </citation>
    <scope>NUCLEOTIDE SEQUENCE</scope>
    <source>
        <strain evidence="3">Farmed</strain>
    </source>
</reference>
<evidence type="ECO:0000313" key="4">
    <source>
        <dbReference type="Proteomes" id="UP000597762"/>
    </source>
</evidence>
<dbReference type="AlphaFoldDB" id="A0A812B136"/>
<feature type="domain" description="Reverse transcriptase" evidence="2">
    <location>
        <begin position="300"/>
        <end position="406"/>
    </location>
</feature>
<dbReference type="InterPro" id="IPR043502">
    <property type="entry name" value="DNA/RNA_pol_sf"/>
</dbReference>
<accession>A0A812B136</accession>
<name>A0A812B136_ACAPH</name>
<dbReference type="OrthoDB" id="6152395at2759"/>
<dbReference type="SUPFAM" id="SSF56672">
    <property type="entry name" value="DNA/RNA polymerases"/>
    <property type="match status" value="1"/>
</dbReference>
<feature type="region of interest" description="Disordered" evidence="1">
    <location>
        <begin position="413"/>
        <end position="447"/>
    </location>
</feature>
<gene>
    <name evidence="3" type="ORF">SPHA_10864</name>
</gene>
<dbReference type="EMBL" id="CAHIKZ030000355">
    <property type="protein sequence ID" value="CAE1169955.1"/>
    <property type="molecule type" value="Genomic_DNA"/>
</dbReference>
<comment type="caution">
    <text evidence="3">The sequence shown here is derived from an EMBL/GenBank/DDBJ whole genome shotgun (WGS) entry which is preliminary data.</text>
</comment>
<evidence type="ECO:0000259" key="2">
    <source>
        <dbReference type="Pfam" id="PF00078"/>
    </source>
</evidence>
<evidence type="ECO:0000313" key="3">
    <source>
        <dbReference type="EMBL" id="CAE1169955.1"/>
    </source>
</evidence>
<protein>
    <recommendedName>
        <fullName evidence="2">Reverse transcriptase domain-containing protein</fullName>
    </recommendedName>
</protein>
<organism evidence="3 4">
    <name type="scientific">Acanthosepion pharaonis</name>
    <name type="common">Pharaoh cuttlefish</name>
    <name type="synonym">Sepia pharaonis</name>
    <dbReference type="NCBI Taxonomy" id="158019"/>
    <lineage>
        <taxon>Eukaryota</taxon>
        <taxon>Metazoa</taxon>
        <taxon>Spiralia</taxon>
        <taxon>Lophotrochozoa</taxon>
        <taxon>Mollusca</taxon>
        <taxon>Cephalopoda</taxon>
        <taxon>Coleoidea</taxon>
        <taxon>Decapodiformes</taxon>
        <taxon>Sepiida</taxon>
        <taxon>Sepiina</taxon>
        <taxon>Sepiidae</taxon>
        <taxon>Acanthosepion</taxon>
    </lineage>
</organism>
<dbReference type="Proteomes" id="UP000597762">
    <property type="component" value="Unassembled WGS sequence"/>
</dbReference>
<proteinExistence type="predicted"/>
<sequence length="705" mass="78326">MGPLARSSAEVLRRWPSFTVAGLPSCASEGKCVKCVVLSKAFVCRSSRTPVLRLTGMCVSPVEGGPFVHRSRTPSRCRRVVSALPSTRFSQMNRPTDQSRCPNSKAMMTKRAFFRSLSDCRKRADSLLRALRRTRSRSRRAPAVRAIYDRIRTGISDYLYGILPNIPDPVVREKAKQAIGDPNGFSNYIMSSSRRTGPLAGGRCRRRTGPRQRPLLRGTCCRTGLLRRGLSAQMEAGIRTTLLCGPGRRPSRPAVERTSCAHQGGRCRCRPPPTRGKAGNIFTSRVTFIKKVEVPGDALEFRPIAIGNYFVRIFHRVLASRFEAALPNHRDQVGFKRLDGVAHNVLKLNAALNAARSKHENLVVASVDIRKAFDSISHEAILGILQRKGVPDLLMGYLRTYFSTSRLQIGKDLIHPKHRRARQRGQSSSSGRPQVAPATGGLSQFRDTHSREIRRFGVNSLETLYSTLKESRLTQLSYGDEEDAATASNPAVRGSGRRSPQEIGHQGPTGGYEKVPAVNSWLDHAPTNLAGHDFQEAIRVRLGCMGTPSRLSRGGRSVDTICKCGSNARMSLPHIAQACSIVSGLRIKRHNNVVLYVAQILKEKKFDVIMEPRLQTERGLRKPDLVILAKKEIIVLDVQIRPDSVVCTLDACNREKIAKYNQPYVLDAIRDRFGHGLPIKVIALTYNWRGRLHSSPTRIASQTNY</sequence>